<name>A0A2G2Z1N7_CAPAN</name>
<gene>
    <name evidence="1" type="ORF">T459_19421</name>
</gene>
<dbReference type="Proteomes" id="UP000222542">
    <property type="component" value="Unassembled WGS sequence"/>
</dbReference>
<organism evidence="1 2">
    <name type="scientific">Capsicum annuum</name>
    <name type="common">Capsicum pepper</name>
    <dbReference type="NCBI Taxonomy" id="4072"/>
    <lineage>
        <taxon>Eukaryota</taxon>
        <taxon>Viridiplantae</taxon>
        <taxon>Streptophyta</taxon>
        <taxon>Embryophyta</taxon>
        <taxon>Tracheophyta</taxon>
        <taxon>Spermatophyta</taxon>
        <taxon>Magnoliopsida</taxon>
        <taxon>eudicotyledons</taxon>
        <taxon>Gunneridae</taxon>
        <taxon>Pentapetalae</taxon>
        <taxon>asterids</taxon>
        <taxon>lamiids</taxon>
        <taxon>Solanales</taxon>
        <taxon>Solanaceae</taxon>
        <taxon>Solanoideae</taxon>
        <taxon>Capsiceae</taxon>
        <taxon>Capsicum</taxon>
    </lineage>
</organism>
<keyword evidence="2" id="KW-1185">Reference proteome</keyword>
<sequence length="182" mass="20362">MNNESPQSAGKVQIWVPPNQDLLVNVMNTFVPHVVMKNKNIIPQTGSALVPLFHAEELGANGKFKAVSISVIHLSQINLDGSHFGLNDTSITNICKLYDIRQKVNTRKSDLLDIKAENTDEPEIIYWIHVIRLILELKGQLMGTHYSKLDLLRKENMACLGHEGLGDYSASPPWDSMSLKEC</sequence>
<dbReference type="EMBL" id="AYRZ02000007">
    <property type="protein sequence ID" value="PHT75899.1"/>
    <property type="molecule type" value="Genomic_DNA"/>
</dbReference>
<evidence type="ECO:0000313" key="1">
    <source>
        <dbReference type="EMBL" id="PHT75899.1"/>
    </source>
</evidence>
<dbReference type="STRING" id="4072.A0A2G2Z1N7"/>
<reference evidence="1 2" key="1">
    <citation type="journal article" date="2014" name="Nat. Genet.">
        <title>Genome sequence of the hot pepper provides insights into the evolution of pungency in Capsicum species.</title>
        <authorList>
            <person name="Kim S."/>
            <person name="Park M."/>
            <person name="Yeom S.I."/>
            <person name="Kim Y.M."/>
            <person name="Lee J.M."/>
            <person name="Lee H.A."/>
            <person name="Seo E."/>
            <person name="Choi J."/>
            <person name="Cheong K."/>
            <person name="Kim K.T."/>
            <person name="Jung K."/>
            <person name="Lee G.W."/>
            <person name="Oh S.K."/>
            <person name="Bae C."/>
            <person name="Kim S.B."/>
            <person name="Lee H.Y."/>
            <person name="Kim S.Y."/>
            <person name="Kim M.S."/>
            <person name="Kang B.C."/>
            <person name="Jo Y.D."/>
            <person name="Yang H.B."/>
            <person name="Jeong H.J."/>
            <person name="Kang W.H."/>
            <person name="Kwon J.K."/>
            <person name="Shin C."/>
            <person name="Lim J.Y."/>
            <person name="Park J.H."/>
            <person name="Huh J.H."/>
            <person name="Kim J.S."/>
            <person name="Kim B.D."/>
            <person name="Cohen O."/>
            <person name="Paran I."/>
            <person name="Suh M.C."/>
            <person name="Lee S.B."/>
            <person name="Kim Y.K."/>
            <person name="Shin Y."/>
            <person name="Noh S.J."/>
            <person name="Park J."/>
            <person name="Seo Y.S."/>
            <person name="Kwon S.Y."/>
            <person name="Kim H.A."/>
            <person name="Park J.M."/>
            <person name="Kim H.J."/>
            <person name="Choi S.B."/>
            <person name="Bosland P.W."/>
            <person name="Reeves G."/>
            <person name="Jo S.H."/>
            <person name="Lee B.W."/>
            <person name="Cho H.T."/>
            <person name="Choi H.S."/>
            <person name="Lee M.S."/>
            <person name="Yu Y."/>
            <person name="Do Choi Y."/>
            <person name="Park B.S."/>
            <person name="van Deynze A."/>
            <person name="Ashrafi H."/>
            <person name="Hill T."/>
            <person name="Kim W.T."/>
            <person name="Pai H.S."/>
            <person name="Ahn H.K."/>
            <person name="Yeam I."/>
            <person name="Giovannoni J.J."/>
            <person name="Rose J.K."/>
            <person name="Sorensen I."/>
            <person name="Lee S.J."/>
            <person name="Kim R.W."/>
            <person name="Choi I.Y."/>
            <person name="Choi B.S."/>
            <person name="Lim J.S."/>
            <person name="Lee Y.H."/>
            <person name="Choi D."/>
        </authorList>
    </citation>
    <scope>NUCLEOTIDE SEQUENCE [LARGE SCALE GENOMIC DNA]</scope>
    <source>
        <strain evidence="2">cv. CM334</strain>
    </source>
</reference>
<protein>
    <submittedName>
        <fullName evidence="1">Uncharacterized protein</fullName>
    </submittedName>
</protein>
<comment type="caution">
    <text evidence="1">The sequence shown here is derived from an EMBL/GenBank/DDBJ whole genome shotgun (WGS) entry which is preliminary data.</text>
</comment>
<proteinExistence type="predicted"/>
<evidence type="ECO:0000313" key="2">
    <source>
        <dbReference type="Proteomes" id="UP000222542"/>
    </source>
</evidence>
<reference evidence="1 2" key="2">
    <citation type="journal article" date="2017" name="Genome Biol.">
        <title>New reference genome sequences of hot pepper reveal the massive evolution of plant disease-resistance genes by retroduplication.</title>
        <authorList>
            <person name="Kim S."/>
            <person name="Park J."/>
            <person name="Yeom S.I."/>
            <person name="Kim Y.M."/>
            <person name="Seo E."/>
            <person name="Kim K.T."/>
            <person name="Kim M.S."/>
            <person name="Lee J.M."/>
            <person name="Cheong K."/>
            <person name="Shin H.S."/>
            <person name="Kim S.B."/>
            <person name="Han K."/>
            <person name="Lee J."/>
            <person name="Park M."/>
            <person name="Lee H.A."/>
            <person name="Lee H.Y."/>
            <person name="Lee Y."/>
            <person name="Oh S."/>
            <person name="Lee J.H."/>
            <person name="Choi E."/>
            <person name="Choi E."/>
            <person name="Lee S.E."/>
            <person name="Jeon J."/>
            <person name="Kim H."/>
            <person name="Choi G."/>
            <person name="Song H."/>
            <person name="Lee J."/>
            <person name="Lee S.C."/>
            <person name="Kwon J.K."/>
            <person name="Lee H.Y."/>
            <person name="Koo N."/>
            <person name="Hong Y."/>
            <person name="Kim R.W."/>
            <person name="Kang W.H."/>
            <person name="Huh J.H."/>
            <person name="Kang B.C."/>
            <person name="Yang T.J."/>
            <person name="Lee Y.H."/>
            <person name="Bennetzen J.L."/>
            <person name="Choi D."/>
        </authorList>
    </citation>
    <scope>NUCLEOTIDE SEQUENCE [LARGE SCALE GENOMIC DNA]</scope>
    <source>
        <strain evidence="2">cv. CM334</strain>
    </source>
</reference>
<dbReference type="AlphaFoldDB" id="A0A2G2Z1N7"/>
<dbReference type="Gramene" id="PHT75899">
    <property type="protein sequence ID" value="PHT75899"/>
    <property type="gene ID" value="T459_19421"/>
</dbReference>
<accession>A0A2G2Z1N7</accession>